<proteinExistence type="predicted"/>
<dbReference type="EMBL" id="JBHTLU010000007">
    <property type="protein sequence ID" value="MFD1219108.1"/>
    <property type="molecule type" value="Genomic_DNA"/>
</dbReference>
<evidence type="ECO:0000313" key="2">
    <source>
        <dbReference type="Proteomes" id="UP001597180"/>
    </source>
</evidence>
<evidence type="ECO:0000313" key="1">
    <source>
        <dbReference type="EMBL" id="MFD1219108.1"/>
    </source>
</evidence>
<comment type="caution">
    <text evidence="1">The sequence shown here is derived from an EMBL/GenBank/DDBJ whole genome shotgun (WGS) entry which is preliminary data.</text>
</comment>
<dbReference type="RefSeq" id="WP_345591499.1">
    <property type="nucleotide sequence ID" value="NZ_BAABJG010000027.1"/>
</dbReference>
<accession>A0ABW3UDW5</accession>
<sequence length="68" mass="7832">MDDQVVHLDDFYALRIHREGKRGVNGEIIRLNTNSIHPPTHLFNTPSFEDAEALKEWAARALQAYREG</sequence>
<protein>
    <submittedName>
        <fullName evidence="1">Uncharacterized protein</fullName>
    </submittedName>
</protein>
<organism evidence="1 2">
    <name type="scientific">Paenibacillus vulneris</name>
    <dbReference type="NCBI Taxonomy" id="1133364"/>
    <lineage>
        <taxon>Bacteria</taxon>
        <taxon>Bacillati</taxon>
        <taxon>Bacillota</taxon>
        <taxon>Bacilli</taxon>
        <taxon>Bacillales</taxon>
        <taxon>Paenibacillaceae</taxon>
        <taxon>Paenibacillus</taxon>
    </lineage>
</organism>
<keyword evidence="2" id="KW-1185">Reference proteome</keyword>
<reference evidence="2" key="1">
    <citation type="journal article" date="2019" name="Int. J. Syst. Evol. Microbiol.">
        <title>The Global Catalogue of Microorganisms (GCM) 10K type strain sequencing project: providing services to taxonomists for standard genome sequencing and annotation.</title>
        <authorList>
            <consortium name="The Broad Institute Genomics Platform"/>
            <consortium name="The Broad Institute Genome Sequencing Center for Infectious Disease"/>
            <person name="Wu L."/>
            <person name="Ma J."/>
        </authorList>
    </citation>
    <scope>NUCLEOTIDE SEQUENCE [LARGE SCALE GENOMIC DNA]</scope>
    <source>
        <strain evidence="2">CCUG 53270</strain>
    </source>
</reference>
<dbReference type="Proteomes" id="UP001597180">
    <property type="component" value="Unassembled WGS sequence"/>
</dbReference>
<gene>
    <name evidence="1" type="ORF">ACFQ4B_03150</name>
</gene>
<name>A0ABW3UDW5_9BACL</name>